<proteinExistence type="predicted"/>
<dbReference type="InterPro" id="IPR041358">
    <property type="entry name" value="Raf1_N"/>
</dbReference>
<evidence type="ECO:0000256" key="2">
    <source>
        <dbReference type="SAM" id="MobiDB-lite"/>
    </source>
</evidence>
<dbReference type="GO" id="GO:0110102">
    <property type="term" value="P:ribulose bisphosphate carboxylase complex assembly"/>
    <property type="evidence" value="ECO:0007669"/>
    <property type="project" value="UniProtKB-ARBA"/>
</dbReference>
<dbReference type="InterPro" id="IPR040858">
    <property type="entry name" value="Raf1_C"/>
</dbReference>
<feature type="domain" description="Rubisco accumulation factor 1 helix turn helix" evidence="5">
    <location>
        <begin position="408"/>
        <end position="467"/>
    </location>
</feature>
<dbReference type="SUPFAM" id="SSF52540">
    <property type="entry name" value="P-loop containing nucleoside triphosphate hydrolases"/>
    <property type="match status" value="1"/>
</dbReference>
<evidence type="ECO:0000256" key="1">
    <source>
        <dbReference type="ARBA" id="ARBA00023186"/>
    </source>
</evidence>
<dbReference type="EMBL" id="HBDY01009390">
    <property type="protein sequence ID" value="CAD8240012.1"/>
    <property type="molecule type" value="Transcribed_RNA"/>
</dbReference>
<keyword evidence="1" id="KW-0143">Chaperone</keyword>
<dbReference type="InterPro" id="IPR037494">
    <property type="entry name" value="RAF1"/>
</dbReference>
<feature type="region of interest" description="Disordered" evidence="2">
    <location>
        <begin position="326"/>
        <end position="369"/>
    </location>
</feature>
<evidence type="ECO:0000259" key="5">
    <source>
        <dbReference type="Pfam" id="PF18579"/>
    </source>
</evidence>
<dbReference type="Pfam" id="PF18087">
    <property type="entry name" value="RuBisCo_chap_C"/>
    <property type="match status" value="1"/>
</dbReference>
<reference evidence="6" key="1">
    <citation type="submission" date="2021-01" db="EMBL/GenBank/DDBJ databases">
        <authorList>
            <person name="Corre E."/>
            <person name="Pelletier E."/>
            <person name="Niang G."/>
            <person name="Scheremetjew M."/>
            <person name="Finn R."/>
            <person name="Kale V."/>
            <person name="Holt S."/>
            <person name="Cochrane G."/>
            <person name="Meng A."/>
            <person name="Brown T."/>
            <person name="Cohen L."/>
        </authorList>
    </citation>
    <scope>NUCLEOTIDE SEQUENCE</scope>
    <source>
        <strain evidence="6">RCC1614</strain>
    </source>
</reference>
<accession>A0A7R9TMP8</accession>
<feature type="region of interest" description="Disordered" evidence="2">
    <location>
        <begin position="243"/>
        <end position="262"/>
    </location>
</feature>
<evidence type="ECO:0000259" key="3">
    <source>
        <dbReference type="Pfam" id="PF18087"/>
    </source>
</evidence>
<dbReference type="AlphaFoldDB" id="A0A7R9TMP8"/>
<evidence type="ECO:0000259" key="4">
    <source>
        <dbReference type="Pfam" id="PF18578"/>
    </source>
</evidence>
<name>A0A7R9TMP8_MICPS</name>
<sequence length="792" mass="85212">MTHGVREAAKFTNDADGQIDARQGMATTVFTVESLGLKSTHGHSNAKRRGKGKGGTYKRAATTVLAGEATYDVERRVRDARRAIGVPPAALSPLSPATFDLTRAAVRLMPNRPKWDYELKRGRLHSRERKAFVRWIASVKQSLIDSGAGHAPAFEQNIEVWRQLWRVLERADVAVLVVDARHPMLHIPPALYAHVARRLRKPLVLVLNKVDAVPRRAAERWAAHLLAALPGVDDVIGFTSKDGGGGAGASSSSNGAKSSFVGSGAPVGDGSFPSKSSPGRRAPTCTSSVPTTSVLAPPRLDSGVTQRVGGVSVSVSVVVVRASGDIPPSRGSGGFTGGRLIVPGSPDYDPSIVQVNRPGGAQQPGKFPGGYDAPPKPGSEKAAGEAFAPFRPPSEYIDGANDFAEDSDEMALMRLRQRGGSWYQLAPLFERLKRSGMTPDDIFDEVGIEPKEQSLWVTWSLSRGSLAADPRFPDEKLAYFDNEYTGAPNLSHIQYLTAEKRSEAAEFVVDNEFDPDQTKELVKAYEIRTQMDSQAKGFGTSPGECLAFKMWRDVQEVQRYQGIDVVNELVAKGKRFAENASTMERLDAIQAKWAMDLSEGGVMAEGGSLAKANAEARANISVVRLDSEELSFRAVPMLGPLDKLSVKAYQQVETTKSVGVFGVFTPPAGGVKDWVALPKWAALEAATLPFAVLVDNTGELRNAGDLSSREEPGLLLVDKASTTPNPASYYLAARESRLQLSGGKNAEVIDVYPGRDVMEMESENIVTVLGRVVLCVRAPGGMDDGMTTEFVG</sequence>
<protein>
    <submittedName>
        <fullName evidence="6">Uncharacterized protein</fullName>
    </submittedName>
</protein>
<dbReference type="Pfam" id="PF18579">
    <property type="entry name" value="Raf1_HTH"/>
    <property type="match status" value="1"/>
</dbReference>
<dbReference type="PANTHER" id="PTHR35299:SF6">
    <property type="entry name" value="RUBISCO ACCUMULATION FACTOR 1"/>
    <property type="match status" value="1"/>
</dbReference>
<gene>
    <name evidence="6" type="ORF">MPUS1402_LOCUS7020</name>
</gene>
<dbReference type="InterPro" id="IPR027417">
    <property type="entry name" value="P-loop_NTPase"/>
</dbReference>
<dbReference type="PANTHER" id="PTHR35299">
    <property type="entry name" value="RUBISCO ACCUMULATION FACTOR 1"/>
    <property type="match status" value="1"/>
</dbReference>
<organism evidence="6">
    <name type="scientific">Micromonas pusilla</name>
    <name type="common">Picoplanktonic green alga</name>
    <name type="synonym">Chromulina pusilla</name>
    <dbReference type="NCBI Taxonomy" id="38833"/>
    <lineage>
        <taxon>Eukaryota</taxon>
        <taxon>Viridiplantae</taxon>
        <taxon>Chlorophyta</taxon>
        <taxon>Mamiellophyceae</taxon>
        <taxon>Mamiellales</taxon>
        <taxon>Mamiellaceae</taxon>
        <taxon>Micromonas</taxon>
    </lineage>
</organism>
<dbReference type="InterPro" id="IPR040781">
    <property type="entry name" value="Raf1_HTH"/>
</dbReference>
<dbReference type="Gene3D" id="3.40.50.300">
    <property type="entry name" value="P-loop containing nucleotide triphosphate hydrolases"/>
    <property type="match status" value="1"/>
</dbReference>
<dbReference type="Pfam" id="PF18578">
    <property type="entry name" value="Raf1_N"/>
    <property type="match status" value="1"/>
</dbReference>
<feature type="region of interest" description="Disordered" evidence="2">
    <location>
        <begin position="267"/>
        <end position="305"/>
    </location>
</feature>
<feature type="compositionally biased region" description="Low complexity" evidence="2">
    <location>
        <begin position="283"/>
        <end position="294"/>
    </location>
</feature>
<feature type="domain" description="Rubisco accumulation factor 1 C-terminal" evidence="3">
    <location>
        <begin position="621"/>
        <end position="779"/>
    </location>
</feature>
<evidence type="ECO:0000313" key="6">
    <source>
        <dbReference type="EMBL" id="CAD8240012.1"/>
    </source>
</evidence>
<feature type="compositionally biased region" description="Low complexity" evidence="2">
    <location>
        <begin position="249"/>
        <end position="262"/>
    </location>
</feature>
<feature type="domain" description="Rubisco accumulation factor 1 alpha-helical" evidence="4">
    <location>
        <begin position="487"/>
        <end position="586"/>
    </location>
</feature>